<proteinExistence type="predicted"/>
<reference evidence="2 3" key="1">
    <citation type="submission" date="2020-02" db="EMBL/GenBank/DDBJ databases">
        <title>Draft genome sequence of Haematococcus lacustris strain NIES-144.</title>
        <authorList>
            <person name="Morimoto D."/>
            <person name="Nakagawa S."/>
            <person name="Yoshida T."/>
            <person name="Sawayama S."/>
        </authorList>
    </citation>
    <scope>NUCLEOTIDE SEQUENCE [LARGE SCALE GENOMIC DNA]</scope>
    <source>
        <strain evidence="2 3">NIES-144</strain>
    </source>
</reference>
<dbReference type="GO" id="GO:0005930">
    <property type="term" value="C:axoneme"/>
    <property type="evidence" value="ECO:0007669"/>
    <property type="project" value="UniProtKB-SubCell"/>
</dbReference>
<evidence type="ECO:0000256" key="1">
    <source>
        <dbReference type="ARBA" id="ARBA00004430"/>
    </source>
</evidence>
<sequence length="276" mass="28430">MQSADDMSSGEEVQLKGEACSGAGSLSRKGAPWSVEEHCAFLKGLEKLGKGSCLDDSCLASLAPLGRSLTRLSLTAFTTSLASQEAAQGLAALPHLTSLELQSAAALTDTGLAVLCHSPCAPQLCHLALQHTSAGLVTEHGLQLLAATCTSLTTLNLSYCGSAVSDAVLLQLASSVPRLKELQCSLAGGVTDAGLVALLRCPQLDLLDLSYCQGITGRVTSLTSLRLARCPELTDVGVAALSRLVRLSTLSLAHCNITEVGLLALSPLTALASMEF</sequence>
<dbReference type="AlphaFoldDB" id="A0A699ZM37"/>
<dbReference type="InterPro" id="IPR001611">
    <property type="entry name" value="Leu-rich_rpt"/>
</dbReference>
<evidence type="ECO:0000313" key="2">
    <source>
        <dbReference type="EMBL" id="GFH19996.1"/>
    </source>
</evidence>
<dbReference type="SUPFAM" id="SSF52047">
    <property type="entry name" value="RNI-like"/>
    <property type="match status" value="1"/>
</dbReference>
<keyword evidence="3" id="KW-1185">Reference proteome</keyword>
<gene>
    <name evidence="2" type="ORF">HaLaN_17041</name>
</gene>
<name>A0A699ZM37_HAELA</name>
<protein>
    <submittedName>
        <fullName evidence="2">Uncharacterized protein</fullName>
    </submittedName>
</protein>
<dbReference type="Gene3D" id="3.80.10.10">
    <property type="entry name" value="Ribonuclease Inhibitor"/>
    <property type="match status" value="2"/>
</dbReference>
<dbReference type="InterPro" id="IPR050648">
    <property type="entry name" value="F-box_LRR-repeat"/>
</dbReference>
<comment type="caution">
    <text evidence="2">The sequence shown here is derived from an EMBL/GenBank/DDBJ whole genome shotgun (WGS) entry which is preliminary data.</text>
</comment>
<dbReference type="PANTHER" id="PTHR13382">
    <property type="entry name" value="MITOCHONDRIAL ATP SYNTHASE COUPLING FACTOR B"/>
    <property type="match status" value="1"/>
</dbReference>
<dbReference type="SMART" id="SM00367">
    <property type="entry name" value="LRR_CC"/>
    <property type="match status" value="6"/>
</dbReference>
<dbReference type="InterPro" id="IPR006553">
    <property type="entry name" value="Leu-rich_rpt_Cys-con_subtyp"/>
</dbReference>
<dbReference type="EMBL" id="BLLF01001555">
    <property type="protein sequence ID" value="GFH19996.1"/>
    <property type="molecule type" value="Genomic_DNA"/>
</dbReference>
<dbReference type="InterPro" id="IPR032675">
    <property type="entry name" value="LRR_dom_sf"/>
</dbReference>
<organism evidence="2 3">
    <name type="scientific">Haematococcus lacustris</name>
    <name type="common">Green alga</name>
    <name type="synonym">Haematococcus pluvialis</name>
    <dbReference type="NCBI Taxonomy" id="44745"/>
    <lineage>
        <taxon>Eukaryota</taxon>
        <taxon>Viridiplantae</taxon>
        <taxon>Chlorophyta</taxon>
        <taxon>core chlorophytes</taxon>
        <taxon>Chlorophyceae</taxon>
        <taxon>CS clade</taxon>
        <taxon>Chlamydomonadales</taxon>
        <taxon>Haematococcaceae</taxon>
        <taxon>Haematococcus</taxon>
    </lineage>
</organism>
<evidence type="ECO:0000313" key="3">
    <source>
        <dbReference type="Proteomes" id="UP000485058"/>
    </source>
</evidence>
<dbReference type="Pfam" id="PF13516">
    <property type="entry name" value="LRR_6"/>
    <property type="match status" value="4"/>
</dbReference>
<accession>A0A699ZM37</accession>
<dbReference type="Proteomes" id="UP000485058">
    <property type="component" value="Unassembled WGS sequence"/>
</dbReference>
<comment type="subcellular location">
    <subcellularLocation>
        <location evidence="1">Cytoplasm</location>
        <location evidence="1">Cytoskeleton</location>
        <location evidence="1">Cilium axoneme</location>
    </subcellularLocation>
</comment>